<dbReference type="AlphaFoldDB" id="A0A7Y0A7D3"/>
<evidence type="ECO:0000259" key="6">
    <source>
        <dbReference type="Pfam" id="PF00082"/>
    </source>
</evidence>
<evidence type="ECO:0000256" key="3">
    <source>
        <dbReference type="ARBA" id="ARBA00022801"/>
    </source>
</evidence>
<dbReference type="CDD" id="cd04842">
    <property type="entry name" value="Peptidases_S8_Kp43_protease"/>
    <property type="match status" value="1"/>
</dbReference>
<gene>
    <name evidence="7" type="ORF">HHL20_11705</name>
</gene>
<protein>
    <submittedName>
        <fullName evidence="7">S8 family serine peptidase</fullName>
    </submittedName>
</protein>
<dbReference type="GO" id="GO:0006508">
    <property type="term" value="P:proteolysis"/>
    <property type="evidence" value="ECO:0007669"/>
    <property type="project" value="UniProtKB-KW"/>
</dbReference>
<keyword evidence="4" id="KW-0720">Serine protease</keyword>
<evidence type="ECO:0000313" key="8">
    <source>
        <dbReference type="Proteomes" id="UP000552615"/>
    </source>
</evidence>
<dbReference type="InterPro" id="IPR000209">
    <property type="entry name" value="Peptidase_S8/S53_dom"/>
</dbReference>
<dbReference type="PANTHER" id="PTHR43399">
    <property type="entry name" value="SUBTILISIN-RELATED"/>
    <property type="match status" value="1"/>
</dbReference>
<dbReference type="InterPro" id="IPR036852">
    <property type="entry name" value="Peptidase_S8/S53_dom_sf"/>
</dbReference>
<reference evidence="7 8" key="1">
    <citation type="submission" date="2020-04" db="EMBL/GenBank/DDBJ databases">
        <title>Chryseobacterium sp. RJ-7-14 sp. nov., isolated from Jeju soil.</title>
        <authorList>
            <person name="Dahal R.H."/>
            <person name="Chaudhary D.K."/>
        </authorList>
    </citation>
    <scope>NUCLEOTIDE SEQUENCE [LARGE SCALE GENOMIC DNA]</scope>
    <source>
        <strain evidence="7 8">RJ-7-14</strain>
    </source>
</reference>
<accession>A0A7Y0A7D3</accession>
<feature type="domain" description="Peptidase S8/S53" evidence="6">
    <location>
        <begin position="2"/>
        <end position="242"/>
    </location>
</feature>
<evidence type="ECO:0000256" key="1">
    <source>
        <dbReference type="ARBA" id="ARBA00011073"/>
    </source>
</evidence>
<organism evidence="7 8">
    <name type="scientific">Chryseobacterium cheonjiense</name>
    <dbReference type="NCBI Taxonomy" id="2728845"/>
    <lineage>
        <taxon>Bacteria</taxon>
        <taxon>Pseudomonadati</taxon>
        <taxon>Bacteroidota</taxon>
        <taxon>Flavobacteriia</taxon>
        <taxon>Flavobacteriales</taxon>
        <taxon>Weeksellaceae</taxon>
        <taxon>Chryseobacterium group</taxon>
        <taxon>Chryseobacterium</taxon>
    </lineage>
</organism>
<dbReference type="EMBL" id="JABBGF010000002">
    <property type="protein sequence ID" value="NML58009.1"/>
    <property type="molecule type" value="Genomic_DNA"/>
</dbReference>
<dbReference type="RefSeq" id="WP_169231962.1">
    <property type="nucleotide sequence ID" value="NZ_JABBGF010000002.1"/>
</dbReference>
<dbReference type="PANTHER" id="PTHR43399:SF4">
    <property type="entry name" value="CELL WALL-ASSOCIATED PROTEASE"/>
    <property type="match status" value="1"/>
</dbReference>
<comment type="caution">
    <text evidence="7">The sequence shown here is derived from an EMBL/GenBank/DDBJ whole genome shotgun (WGS) entry which is preliminary data.</text>
</comment>
<name>A0A7Y0A7D3_9FLAO</name>
<dbReference type="Pfam" id="PF00082">
    <property type="entry name" value="Peptidase_S8"/>
    <property type="match status" value="1"/>
</dbReference>
<keyword evidence="3" id="KW-0378">Hydrolase</keyword>
<dbReference type="Gene3D" id="3.40.50.200">
    <property type="entry name" value="Peptidase S8/S53 domain"/>
    <property type="match status" value="1"/>
</dbReference>
<dbReference type="PROSITE" id="PS00138">
    <property type="entry name" value="SUBTILASE_SER"/>
    <property type="match status" value="1"/>
</dbReference>
<evidence type="ECO:0000256" key="2">
    <source>
        <dbReference type="ARBA" id="ARBA00022670"/>
    </source>
</evidence>
<dbReference type="GO" id="GO:0004252">
    <property type="term" value="F:serine-type endopeptidase activity"/>
    <property type="evidence" value="ECO:0007669"/>
    <property type="project" value="InterPro"/>
</dbReference>
<dbReference type="InterPro" id="IPR051048">
    <property type="entry name" value="Peptidase_S8/S53_subtilisin"/>
</dbReference>
<comment type="similarity">
    <text evidence="1 5">Belongs to the peptidase S8 family.</text>
</comment>
<comment type="caution">
    <text evidence="5">Lacks conserved residue(s) required for the propagation of feature annotation.</text>
</comment>
<evidence type="ECO:0000313" key="7">
    <source>
        <dbReference type="EMBL" id="NML58009.1"/>
    </source>
</evidence>
<dbReference type="InterPro" id="IPR034058">
    <property type="entry name" value="TagA/B/C/D_pept_dom"/>
</dbReference>
<sequence>MDHATHVTGTICAQGILSTVKGIAFNASVLNYDWNDDLSEILSQASSGLLTSNHSYGFGALSNIWFYGAYDSRAQTFDEICYNNPYYLPVVSAGNSRNDTTSPGSVQISNKGGYDLIFGHGNAKNVMTVAAVSEVSNYIDESSVTMSSFSSWGPSDDGRIKPDISMKGVSVRSTLSTSNTATGLLSGTSMASPGITGVVLLLQQYYKQLYSNYMRSATVKGLILHTADEAGYWPGPDYEYGW</sequence>
<keyword evidence="2" id="KW-0645">Protease</keyword>
<keyword evidence="8" id="KW-1185">Reference proteome</keyword>
<dbReference type="InterPro" id="IPR023828">
    <property type="entry name" value="Peptidase_S8_Ser-AS"/>
</dbReference>
<proteinExistence type="inferred from homology"/>
<dbReference type="Proteomes" id="UP000552615">
    <property type="component" value="Unassembled WGS sequence"/>
</dbReference>
<dbReference type="SUPFAM" id="SSF52743">
    <property type="entry name" value="Subtilisin-like"/>
    <property type="match status" value="1"/>
</dbReference>
<dbReference type="PROSITE" id="PS51892">
    <property type="entry name" value="SUBTILASE"/>
    <property type="match status" value="1"/>
</dbReference>
<evidence type="ECO:0000256" key="4">
    <source>
        <dbReference type="ARBA" id="ARBA00022825"/>
    </source>
</evidence>
<evidence type="ECO:0000256" key="5">
    <source>
        <dbReference type="PROSITE-ProRule" id="PRU01240"/>
    </source>
</evidence>